<feature type="transmembrane region" description="Helical" evidence="2">
    <location>
        <begin position="270"/>
        <end position="290"/>
    </location>
</feature>
<protein>
    <submittedName>
        <fullName evidence="3">Uncharacterized protein</fullName>
    </submittedName>
</protein>
<dbReference type="EMBL" id="BQKB01000051">
    <property type="protein sequence ID" value="GJM53876.1"/>
    <property type="molecule type" value="Genomic_DNA"/>
</dbReference>
<proteinExistence type="predicted"/>
<name>A0ABQ4VQU0_9FLAO</name>
<keyword evidence="2" id="KW-0472">Membrane</keyword>
<feature type="coiled-coil region" evidence="1">
    <location>
        <begin position="319"/>
        <end position="364"/>
    </location>
</feature>
<comment type="caution">
    <text evidence="3">The sequence shown here is derived from an EMBL/GenBank/DDBJ whole genome shotgun (WGS) entry which is preliminary data.</text>
</comment>
<keyword evidence="2" id="KW-1133">Transmembrane helix</keyword>
<keyword evidence="2" id="KW-0812">Transmembrane</keyword>
<feature type="coiled-coil region" evidence="1">
    <location>
        <begin position="2"/>
        <end position="47"/>
    </location>
</feature>
<sequence>MIAESEKAIEKVKENLDLTKSEDIEYLDRLNKRLEELKRTARGSFSNNLTNMIKGFHIILNPNTTSQNKLQASDNISNGINELQNVSERIASIFDKLGDDLESSLLKTFAKITEGIQVGLQGLNTAIQINAGRMSKGEGWLSAISAGVSFITGTIGEISARNRAIRAQNAQDARDKRQAQEDYNLALAQELRMRTELNSSGLTHQYVNRMKDGLKSLSYATEEQQKKIHQLINEGRVKKGSRNVTDWGAVANTALQGAGAGAVIGSVVPIVGTVIGSAIGAVVGFVGGLFKKKRKQEWSGILHEFPELVWRGADGLLHVNKALLENIKANNQLDEKTKEIVQNIEDWNKQIEESNKKINDIATEILSELGNKLRNSLVDAFKAGEDAAIALRKVVSSIFEDLGTKLIFDALAEPVIQEIKQDIIKQTKERGEAGLLDAIGKSAGKLSGVAKNMHLALEQLQKVGKDNYGLDILKNNKENQKGQVKGLQSMSQDTGSELSARFSSMNELQRVSNEELKKAVTIAQGIKESTDFMKDFSARSLQHLANIDTNTGRLAKIETDISKMSSNFEEIKLHGLKIK</sequence>
<dbReference type="Proteomes" id="UP001208692">
    <property type="component" value="Unassembled WGS sequence"/>
</dbReference>
<dbReference type="RefSeq" id="WP_264846093.1">
    <property type="nucleotide sequence ID" value="NZ_BPMA01000017.1"/>
</dbReference>
<accession>A0ABQ4VQU0</accession>
<evidence type="ECO:0000256" key="1">
    <source>
        <dbReference type="SAM" id="Coils"/>
    </source>
</evidence>
<evidence type="ECO:0000313" key="3">
    <source>
        <dbReference type="EMBL" id="GJM53876.1"/>
    </source>
</evidence>
<evidence type="ECO:0000256" key="2">
    <source>
        <dbReference type="SAM" id="Phobius"/>
    </source>
</evidence>
<keyword evidence="1" id="KW-0175">Coiled coil</keyword>
<evidence type="ECO:0000313" key="4">
    <source>
        <dbReference type="Proteomes" id="UP001208692"/>
    </source>
</evidence>
<organism evidence="3 4">
    <name type="scientific">Capnocytophaga catalasegens</name>
    <dbReference type="NCBI Taxonomy" id="1004260"/>
    <lineage>
        <taxon>Bacteria</taxon>
        <taxon>Pseudomonadati</taxon>
        <taxon>Bacteroidota</taxon>
        <taxon>Flavobacteriia</taxon>
        <taxon>Flavobacteriales</taxon>
        <taxon>Flavobacteriaceae</taxon>
        <taxon>Capnocytophaga</taxon>
    </lineage>
</organism>
<keyword evidence="4" id="KW-1185">Reference proteome</keyword>
<gene>
    <name evidence="3" type="ORF">RCZ16_21920</name>
</gene>
<reference evidence="3 4" key="1">
    <citation type="submission" date="2021-11" db="EMBL/GenBank/DDBJ databases">
        <title>Draft genome sequence of Capnocytophaga sp. strain KC07075 isolated from cat oral cavity.</title>
        <authorList>
            <person name="Suzuki M."/>
            <person name="Imaoka K."/>
            <person name="Kimura M."/>
            <person name="Morikawa S."/>
            <person name="Maeda K."/>
        </authorList>
    </citation>
    <scope>NUCLEOTIDE SEQUENCE [LARGE SCALE GENOMIC DNA]</scope>
    <source>
        <strain evidence="3 4">KC07079</strain>
    </source>
</reference>